<proteinExistence type="inferred from homology"/>
<dbReference type="PANTHER" id="PTHR30472">
    <property type="entry name" value="FERRIC ENTEROBACTIN TRANSPORT SYSTEM PERMEASE PROTEIN"/>
    <property type="match status" value="1"/>
</dbReference>
<feature type="transmembrane region" description="Helical" evidence="8">
    <location>
        <begin position="181"/>
        <end position="201"/>
    </location>
</feature>
<evidence type="ECO:0000256" key="3">
    <source>
        <dbReference type="ARBA" id="ARBA00022448"/>
    </source>
</evidence>
<dbReference type="PANTHER" id="PTHR30472:SF24">
    <property type="entry name" value="FERRIC ENTEROBACTIN TRANSPORT SYSTEM PERMEASE PROTEIN FEPG"/>
    <property type="match status" value="1"/>
</dbReference>
<dbReference type="EMBL" id="BAABKG010000003">
    <property type="protein sequence ID" value="GAA5150614.1"/>
    <property type="molecule type" value="Genomic_DNA"/>
</dbReference>
<accession>A0ABP9PQT2</accession>
<dbReference type="Pfam" id="PF01032">
    <property type="entry name" value="FecCD"/>
    <property type="match status" value="1"/>
</dbReference>
<organism evidence="9 10">
    <name type="scientific">Nocardioides marinquilinus</name>
    <dbReference type="NCBI Taxonomy" id="1210400"/>
    <lineage>
        <taxon>Bacteria</taxon>
        <taxon>Bacillati</taxon>
        <taxon>Actinomycetota</taxon>
        <taxon>Actinomycetes</taxon>
        <taxon>Propionibacteriales</taxon>
        <taxon>Nocardioidaceae</taxon>
        <taxon>Nocardioides</taxon>
    </lineage>
</organism>
<evidence type="ECO:0000313" key="9">
    <source>
        <dbReference type="EMBL" id="GAA5150614.1"/>
    </source>
</evidence>
<keyword evidence="3" id="KW-0813">Transport</keyword>
<evidence type="ECO:0000256" key="8">
    <source>
        <dbReference type="SAM" id="Phobius"/>
    </source>
</evidence>
<evidence type="ECO:0000256" key="2">
    <source>
        <dbReference type="ARBA" id="ARBA00007935"/>
    </source>
</evidence>
<evidence type="ECO:0000256" key="1">
    <source>
        <dbReference type="ARBA" id="ARBA00004651"/>
    </source>
</evidence>
<feature type="transmembrane region" description="Helical" evidence="8">
    <location>
        <begin position="97"/>
        <end position="118"/>
    </location>
</feature>
<dbReference type="InterPro" id="IPR037294">
    <property type="entry name" value="ABC_BtuC-like"/>
</dbReference>
<dbReference type="RefSeq" id="WP_345459548.1">
    <property type="nucleotide sequence ID" value="NZ_BAABKG010000003.1"/>
</dbReference>
<feature type="transmembrane region" description="Helical" evidence="8">
    <location>
        <begin position="310"/>
        <end position="332"/>
    </location>
</feature>
<evidence type="ECO:0000256" key="7">
    <source>
        <dbReference type="ARBA" id="ARBA00023136"/>
    </source>
</evidence>
<comment type="caution">
    <text evidence="9">The sequence shown here is derived from an EMBL/GenBank/DDBJ whole genome shotgun (WGS) entry which is preliminary data.</text>
</comment>
<keyword evidence="10" id="KW-1185">Reference proteome</keyword>
<evidence type="ECO:0000256" key="4">
    <source>
        <dbReference type="ARBA" id="ARBA00022475"/>
    </source>
</evidence>
<sequence length="366" mass="36923">MSTASASSTASTAGATLTAPAAERQAVAVRSLRSTRRRRRARWVVVTAALALAAFAVAVASLTLDSGYPVRSVLRALFSTDPGEADFVVNTLRLPRLALGILVGVAFALSGALFQSVLGNPLASPDVIGVAQGASAGAVVVVLGVGATGWPVSFAALAGGAAVAALLYAVAWRGGMTGHRFVLAGIGVAYVGAAVTGYLLTRAEVQRAQTALQWLAGSLSQYTWPLVGTLAVALLVLVPLVALSARRLDLLLLGDDQAAALGVRPELVRVWVIVLGTALACCATAAAGPIAFVALVAAPVARRLLGDGGLALLPAALVGVVLVVGADTLAQFVLPVPVAVPVGVVTGIVGGPYLIWLMVSGRSRHE</sequence>
<keyword evidence="7 8" id="KW-0472">Membrane</keyword>
<evidence type="ECO:0000256" key="5">
    <source>
        <dbReference type="ARBA" id="ARBA00022692"/>
    </source>
</evidence>
<keyword evidence="4" id="KW-1003">Cell membrane</keyword>
<keyword evidence="5 8" id="KW-0812">Transmembrane</keyword>
<protein>
    <submittedName>
        <fullName evidence="9">Iron chelate uptake ABC transporter family permease subunit</fullName>
    </submittedName>
</protein>
<feature type="transmembrane region" description="Helical" evidence="8">
    <location>
        <begin position="222"/>
        <end position="243"/>
    </location>
</feature>
<dbReference type="SUPFAM" id="SSF81345">
    <property type="entry name" value="ABC transporter involved in vitamin B12 uptake, BtuC"/>
    <property type="match status" value="1"/>
</dbReference>
<keyword evidence="6 8" id="KW-1133">Transmembrane helix</keyword>
<gene>
    <name evidence="9" type="ORF">GCM10023340_28080</name>
</gene>
<feature type="transmembrane region" description="Helical" evidence="8">
    <location>
        <begin position="270"/>
        <end position="298"/>
    </location>
</feature>
<comment type="similarity">
    <text evidence="2">Belongs to the binding-protein-dependent transport system permease family. FecCD subfamily.</text>
</comment>
<feature type="transmembrane region" description="Helical" evidence="8">
    <location>
        <begin position="139"/>
        <end position="169"/>
    </location>
</feature>
<dbReference type="Gene3D" id="1.10.3470.10">
    <property type="entry name" value="ABC transporter involved in vitamin B12 uptake, BtuC"/>
    <property type="match status" value="1"/>
</dbReference>
<dbReference type="InterPro" id="IPR000522">
    <property type="entry name" value="ABC_transptr_permease_BtuC"/>
</dbReference>
<reference evidence="10" key="1">
    <citation type="journal article" date="2019" name="Int. J. Syst. Evol. Microbiol.">
        <title>The Global Catalogue of Microorganisms (GCM) 10K type strain sequencing project: providing services to taxonomists for standard genome sequencing and annotation.</title>
        <authorList>
            <consortium name="The Broad Institute Genomics Platform"/>
            <consortium name="The Broad Institute Genome Sequencing Center for Infectious Disease"/>
            <person name="Wu L."/>
            <person name="Ma J."/>
        </authorList>
    </citation>
    <scope>NUCLEOTIDE SEQUENCE [LARGE SCALE GENOMIC DNA]</scope>
    <source>
        <strain evidence="10">JCM 18459</strain>
    </source>
</reference>
<feature type="transmembrane region" description="Helical" evidence="8">
    <location>
        <begin position="43"/>
        <end position="64"/>
    </location>
</feature>
<evidence type="ECO:0000313" key="10">
    <source>
        <dbReference type="Proteomes" id="UP001500221"/>
    </source>
</evidence>
<dbReference type="Proteomes" id="UP001500221">
    <property type="component" value="Unassembled WGS sequence"/>
</dbReference>
<comment type="subcellular location">
    <subcellularLocation>
        <location evidence="1">Cell membrane</location>
        <topology evidence="1">Multi-pass membrane protein</topology>
    </subcellularLocation>
</comment>
<name>A0ABP9PQT2_9ACTN</name>
<feature type="transmembrane region" description="Helical" evidence="8">
    <location>
        <begin position="338"/>
        <end position="359"/>
    </location>
</feature>
<evidence type="ECO:0000256" key="6">
    <source>
        <dbReference type="ARBA" id="ARBA00022989"/>
    </source>
</evidence>